<protein>
    <submittedName>
        <fullName evidence="3">Ketol-acid reductoisomerase</fullName>
    </submittedName>
</protein>
<dbReference type="Proteomes" id="UP000054563">
    <property type="component" value="Unassembled WGS sequence"/>
</dbReference>
<dbReference type="GO" id="GO:0003690">
    <property type="term" value="F:double-stranded DNA binding"/>
    <property type="evidence" value="ECO:0007669"/>
    <property type="project" value="EnsemblFungi"/>
</dbReference>
<evidence type="ECO:0000313" key="4">
    <source>
        <dbReference type="Proteomes" id="UP000054563"/>
    </source>
</evidence>
<dbReference type="GO" id="GO:0042645">
    <property type="term" value="C:mitochondrial nucleoid"/>
    <property type="evidence" value="ECO:0007669"/>
    <property type="project" value="EnsemblFungi"/>
</dbReference>
<keyword evidence="3" id="KW-0413">Isomerase</keyword>
<dbReference type="Pfam" id="PF07991">
    <property type="entry name" value="KARI_N"/>
    <property type="match status" value="1"/>
</dbReference>
<evidence type="ECO:0000259" key="2">
    <source>
        <dbReference type="PROSITE" id="PS51850"/>
    </source>
</evidence>
<name>A0A0J8RQA4_COCIT</name>
<dbReference type="InterPro" id="IPR036291">
    <property type="entry name" value="NAD(P)-bd_dom_sf"/>
</dbReference>
<gene>
    <name evidence="3" type="ORF">CIHG_04962</name>
</gene>
<evidence type="ECO:0000256" key="1">
    <source>
        <dbReference type="SAM" id="MobiDB-lite"/>
    </source>
</evidence>
<feature type="domain" description="KARI N-terminal Rossmann" evidence="2">
    <location>
        <begin position="66"/>
        <end position="262"/>
    </location>
</feature>
<dbReference type="GO" id="GO:0009097">
    <property type="term" value="P:isoleucine biosynthetic process"/>
    <property type="evidence" value="ECO:0007669"/>
    <property type="project" value="TreeGrafter"/>
</dbReference>
<dbReference type="VEuPathDB" id="FungiDB:CIHG_04962"/>
<dbReference type="PANTHER" id="PTHR21371:SF1">
    <property type="entry name" value="KETOL-ACID REDUCTOISOMERASE, MITOCHONDRIAL"/>
    <property type="match status" value="1"/>
</dbReference>
<dbReference type="GO" id="GO:0016853">
    <property type="term" value="F:isomerase activity"/>
    <property type="evidence" value="ECO:0007669"/>
    <property type="project" value="UniProtKB-KW"/>
</dbReference>
<dbReference type="STRING" id="396776.A0A0J8RQA4"/>
<organism evidence="3 4">
    <name type="scientific">Coccidioides immitis H538.4</name>
    <dbReference type="NCBI Taxonomy" id="396776"/>
    <lineage>
        <taxon>Eukaryota</taxon>
        <taxon>Fungi</taxon>
        <taxon>Dikarya</taxon>
        <taxon>Ascomycota</taxon>
        <taxon>Pezizomycotina</taxon>
        <taxon>Eurotiomycetes</taxon>
        <taxon>Eurotiomycetidae</taxon>
        <taxon>Onygenales</taxon>
        <taxon>Onygenaceae</taxon>
        <taxon>Coccidioides</taxon>
    </lineage>
</organism>
<dbReference type="AlphaFoldDB" id="A0A0J8RQA4"/>
<sequence>MASRPAARALRSSFSRNLAASASKASRRTFISATNARPALAAKAAPIAAPFAQQARGIKTIDFAGTKETVYEREDWPREKLLDYFKNDTLALIGYGSQGHGQGLNLRDNGLNVIVGVRKDGASWRGAVQDGWVPGKNLFDVNEAINRGTIVMNLLSDAAQSETWPAIKPLLTKGKTPQLLPPGFTPPPSEDPPQGWWSQRRAGGVIDVSKGSGRDCRSPLHGRTETSNPTYSDDEGGRTGNAKRREAHPLFVFRRSEGGVAS</sequence>
<evidence type="ECO:0000313" key="3">
    <source>
        <dbReference type="EMBL" id="KMU87022.1"/>
    </source>
</evidence>
<dbReference type="GO" id="GO:0004455">
    <property type="term" value="F:ketol-acid reductoisomerase activity"/>
    <property type="evidence" value="ECO:0007669"/>
    <property type="project" value="EnsemblFungi"/>
</dbReference>
<dbReference type="EMBL" id="DS016995">
    <property type="protein sequence ID" value="KMU87022.1"/>
    <property type="molecule type" value="Genomic_DNA"/>
</dbReference>
<dbReference type="OrthoDB" id="10255643at2759"/>
<feature type="compositionally biased region" description="Basic and acidic residues" evidence="1">
    <location>
        <begin position="212"/>
        <end position="224"/>
    </location>
</feature>
<dbReference type="PROSITE" id="PS51850">
    <property type="entry name" value="KARI_N"/>
    <property type="match status" value="1"/>
</dbReference>
<dbReference type="PANTHER" id="PTHR21371">
    <property type="entry name" value="KETOL-ACID REDUCTOISOMERASE, MITOCHONDRIAL"/>
    <property type="match status" value="1"/>
</dbReference>
<reference evidence="4" key="1">
    <citation type="journal article" date="2010" name="Genome Res.">
        <title>Population genomic sequencing of Coccidioides fungi reveals recent hybridization and transposon control.</title>
        <authorList>
            <person name="Neafsey D.E."/>
            <person name="Barker B.M."/>
            <person name="Sharpton T.J."/>
            <person name="Stajich J.E."/>
            <person name="Park D.J."/>
            <person name="Whiston E."/>
            <person name="Hung C.-Y."/>
            <person name="McMahan C."/>
            <person name="White J."/>
            <person name="Sykes S."/>
            <person name="Heiman D."/>
            <person name="Young S."/>
            <person name="Zeng Q."/>
            <person name="Abouelleil A."/>
            <person name="Aftuck L."/>
            <person name="Bessette D."/>
            <person name="Brown A."/>
            <person name="FitzGerald M."/>
            <person name="Lui A."/>
            <person name="Macdonald J.P."/>
            <person name="Priest M."/>
            <person name="Orbach M.J."/>
            <person name="Galgiani J.N."/>
            <person name="Kirkland T.N."/>
            <person name="Cole G.T."/>
            <person name="Birren B.W."/>
            <person name="Henn M.R."/>
            <person name="Taylor J.W."/>
            <person name="Rounsley S.D."/>
        </authorList>
    </citation>
    <scope>NUCLEOTIDE SEQUENCE [LARGE SCALE GENOMIC DNA]</scope>
    <source>
        <strain evidence="4">H538.4</strain>
    </source>
</reference>
<dbReference type="SUPFAM" id="SSF51735">
    <property type="entry name" value="NAD(P)-binding Rossmann-fold domains"/>
    <property type="match status" value="1"/>
</dbReference>
<feature type="region of interest" description="Disordered" evidence="1">
    <location>
        <begin position="175"/>
        <end position="262"/>
    </location>
</feature>
<proteinExistence type="predicted"/>
<dbReference type="Gene3D" id="3.40.50.720">
    <property type="entry name" value="NAD(P)-binding Rossmann-like Domain"/>
    <property type="match status" value="1"/>
</dbReference>
<feature type="compositionally biased region" description="Pro residues" evidence="1">
    <location>
        <begin position="179"/>
        <end position="191"/>
    </location>
</feature>
<dbReference type="InterPro" id="IPR013116">
    <property type="entry name" value="KARI_N"/>
</dbReference>
<accession>A0A0J8RQA4</accession>
<dbReference type="InterPro" id="IPR013023">
    <property type="entry name" value="KARI"/>
</dbReference>
<dbReference type="GO" id="GO:0009099">
    <property type="term" value="P:L-valine biosynthetic process"/>
    <property type="evidence" value="ECO:0007669"/>
    <property type="project" value="TreeGrafter"/>
</dbReference>